<protein>
    <submittedName>
        <fullName evidence="1">Uncharacterized protein</fullName>
    </submittedName>
</protein>
<dbReference type="EMBL" id="FRAC01000006">
    <property type="protein sequence ID" value="SHJ56544.1"/>
    <property type="molecule type" value="Genomic_DNA"/>
</dbReference>
<evidence type="ECO:0000313" key="1">
    <source>
        <dbReference type="EMBL" id="SHJ56544.1"/>
    </source>
</evidence>
<evidence type="ECO:0000313" key="2">
    <source>
        <dbReference type="Proteomes" id="UP000184386"/>
    </source>
</evidence>
<accession>A0A1M6KC92</accession>
<sequence>MSELNQFQKTILNAIASEQEETVQIAMCQYKDGDDIENLLYNTTYELIAGIMTLIDGYTNDNIKLDIEDRLTGDRLKEKPFIELHDRIADFIKYEKPK</sequence>
<name>A0A1M6KC92_9FIRM</name>
<keyword evidence="2" id="KW-1185">Reference proteome</keyword>
<dbReference type="OrthoDB" id="1957675at2"/>
<gene>
    <name evidence="1" type="ORF">SAMN02745136_00399</name>
</gene>
<dbReference type="RefSeq" id="WP_073272402.1">
    <property type="nucleotide sequence ID" value="NZ_FRAC01000006.1"/>
</dbReference>
<proteinExistence type="predicted"/>
<dbReference type="AlphaFoldDB" id="A0A1M6KC92"/>
<reference evidence="1 2" key="1">
    <citation type="submission" date="2016-11" db="EMBL/GenBank/DDBJ databases">
        <authorList>
            <person name="Jaros S."/>
            <person name="Januszkiewicz K."/>
            <person name="Wedrychowicz H."/>
        </authorList>
    </citation>
    <scope>NUCLEOTIDE SEQUENCE [LARGE SCALE GENOMIC DNA]</scope>
    <source>
        <strain evidence="1 2">DSM 15929</strain>
    </source>
</reference>
<organism evidence="1 2">
    <name type="scientific">Anaerocolumna jejuensis DSM 15929</name>
    <dbReference type="NCBI Taxonomy" id="1121322"/>
    <lineage>
        <taxon>Bacteria</taxon>
        <taxon>Bacillati</taxon>
        <taxon>Bacillota</taxon>
        <taxon>Clostridia</taxon>
        <taxon>Lachnospirales</taxon>
        <taxon>Lachnospiraceae</taxon>
        <taxon>Anaerocolumna</taxon>
    </lineage>
</organism>
<dbReference type="Proteomes" id="UP000184386">
    <property type="component" value="Unassembled WGS sequence"/>
</dbReference>